<gene>
    <name evidence="2" type="ORF">PSYICH_LOCUS7297</name>
</gene>
<organism evidence="2 3">
    <name type="scientific">Psylliodes chrysocephalus</name>
    <dbReference type="NCBI Taxonomy" id="3402493"/>
    <lineage>
        <taxon>Eukaryota</taxon>
        <taxon>Metazoa</taxon>
        <taxon>Ecdysozoa</taxon>
        <taxon>Arthropoda</taxon>
        <taxon>Hexapoda</taxon>
        <taxon>Insecta</taxon>
        <taxon>Pterygota</taxon>
        <taxon>Neoptera</taxon>
        <taxon>Endopterygota</taxon>
        <taxon>Coleoptera</taxon>
        <taxon>Polyphaga</taxon>
        <taxon>Cucujiformia</taxon>
        <taxon>Chrysomeloidea</taxon>
        <taxon>Chrysomelidae</taxon>
        <taxon>Galerucinae</taxon>
        <taxon>Alticini</taxon>
        <taxon>Psylliodes</taxon>
    </lineage>
</organism>
<dbReference type="EMBL" id="OV651814">
    <property type="protein sequence ID" value="CAH1105956.1"/>
    <property type="molecule type" value="Genomic_DNA"/>
</dbReference>
<sequence length="124" mass="14450">MASKCKLGWAVRGPKNESKSQKSSEQVNQDTHIHEQLNEDEKNYENLQMVKNSLATESFGVLVTPNRLNSENSMALRVMEETIRKCNDRYEIGLLWRGDDVRLPESRTKAIQRLECIKRKCRRN</sequence>
<feature type="region of interest" description="Disordered" evidence="1">
    <location>
        <begin position="1"/>
        <end position="31"/>
    </location>
</feature>
<dbReference type="OrthoDB" id="6779345at2759"/>
<reference evidence="2" key="1">
    <citation type="submission" date="2022-01" db="EMBL/GenBank/DDBJ databases">
        <authorList>
            <person name="King R."/>
        </authorList>
    </citation>
    <scope>NUCLEOTIDE SEQUENCE</scope>
</reference>
<dbReference type="Proteomes" id="UP001153636">
    <property type="component" value="Chromosome 2"/>
</dbReference>
<evidence type="ECO:0000256" key="1">
    <source>
        <dbReference type="SAM" id="MobiDB-lite"/>
    </source>
</evidence>
<proteinExistence type="predicted"/>
<evidence type="ECO:0000313" key="3">
    <source>
        <dbReference type="Proteomes" id="UP001153636"/>
    </source>
</evidence>
<evidence type="ECO:0000313" key="2">
    <source>
        <dbReference type="EMBL" id="CAH1105956.1"/>
    </source>
</evidence>
<protein>
    <submittedName>
        <fullName evidence="2">Uncharacterized protein</fullName>
    </submittedName>
</protein>
<accession>A0A9P0CXA1</accession>
<name>A0A9P0CXA1_9CUCU</name>
<dbReference type="AlphaFoldDB" id="A0A9P0CXA1"/>
<keyword evidence="3" id="KW-1185">Reference proteome</keyword>